<gene>
    <name evidence="2" type="ORF">g.49879</name>
</gene>
<accession>A0A1B6LAZ2</accession>
<protein>
    <submittedName>
        <fullName evidence="2">Uncharacterized protein</fullName>
    </submittedName>
</protein>
<evidence type="ECO:0000256" key="1">
    <source>
        <dbReference type="SAM" id="MobiDB-lite"/>
    </source>
</evidence>
<feature type="region of interest" description="Disordered" evidence="1">
    <location>
        <begin position="213"/>
        <end position="281"/>
    </location>
</feature>
<organism evidence="2">
    <name type="scientific">Graphocephala atropunctata</name>
    <dbReference type="NCBI Taxonomy" id="36148"/>
    <lineage>
        <taxon>Eukaryota</taxon>
        <taxon>Metazoa</taxon>
        <taxon>Ecdysozoa</taxon>
        <taxon>Arthropoda</taxon>
        <taxon>Hexapoda</taxon>
        <taxon>Insecta</taxon>
        <taxon>Pterygota</taxon>
        <taxon>Neoptera</taxon>
        <taxon>Paraneoptera</taxon>
        <taxon>Hemiptera</taxon>
        <taxon>Auchenorrhyncha</taxon>
        <taxon>Membracoidea</taxon>
        <taxon>Cicadellidae</taxon>
        <taxon>Cicadellinae</taxon>
        <taxon>Cicadellini</taxon>
        <taxon>Graphocephala</taxon>
    </lineage>
</organism>
<feature type="compositionally biased region" description="Basic and acidic residues" evidence="1">
    <location>
        <begin position="248"/>
        <end position="281"/>
    </location>
</feature>
<feature type="non-terminal residue" evidence="2">
    <location>
        <position position="1"/>
    </location>
</feature>
<dbReference type="EMBL" id="GEBQ01019100">
    <property type="protein sequence ID" value="JAT20877.1"/>
    <property type="molecule type" value="Transcribed_RNA"/>
</dbReference>
<feature type="region of interest" description="Disordered" evidence="1">
    <location>
        <begin position="123"/>
        <end position="153"/>
    </location>
</feature>
<proteinExistence type="predicted"/>
<evidence type="ECO:0000313" key="2">
    <source>
        <dbReference type="EMBL" id="JAT20877.1"/>
    </source>
</evidence>
<feature type="compositionally biased region" description="Basic residues" evidence="1">
    <location>
        <begin position="231"/>
        <end position="247"/>
    </location>
</feature>
<reference evidence="2" key="1">
    <citation type="submission" date="2015-11" db="EMBL/GenBank/DDBJ databases">
        <title>De novo transcriptome assembly of four potential Pierce s Disease insect vectors from Arizona vineyards.</title>
        <authorList>
            <person name="Tassone E.E."/>
        </authorList>
    </citation>
    <scope>NUCLEOTIDE SEQUENCE</scope>
</reference>
<sequence length="311" mass="33854">RLSTLSPVGQFMCPAALETPLKVSGGGVELPPEHILHVPVLFSPAVSSKVVERFEVICGTTVIHLQAKGEGVTPVFSFAPDREVFTLSSASGKKADIVVTIENNCAAPLNFKIKQKFLKEGSSLPTGAKPSHIQSPGGSAKSKNKPKKEKKAEADFQTLTPELVHCLDEQFVNVQEDHQAEAIFKIMEVGENFDVPVGGMSKVLVRFTPPISTKTITDQHDGSTKGTASTKSKKDKGKPGGKMKKPSIKNEKIDAKYAAKANKKQENIVKDERQEKEQDTTGKRLIAVKYEVFLSNFQKVKDLVFIGSVKK</sequence>
<dbReference type="AlphaFoldDB" id="A0A1B6LAZ2"/>
<name>A0A1B6LAZ2_9HEMI</name>